<dbReference type="Proteomes" id="UP000287033">
    <property type="component" value="Unassembled WGS sequence"/>
</dbReference>
<proteinExistence type="predicted"/>
<feature type="region of interest" description="Disordered" evidence="1">
    <location>
        <begin position="885"/>
        <end position="912"/>
    </location>
</feature>
<accession>A0A401S732</accession>
<dbReference type="InterPro" id="IPR027871">
    <property type="entry name" value="DUF4603"/>
</dbReference>
<feature type="region of interest" description="Disordered" evidence="1">
    <location>
        <begin position="1"/>
        <end position="103"/>
    </location>
</feature>
<reference evidence="2 3" key="1">
    <citation type="journal article" date="2018" name="Nat. Ecol. Evol.">
        <title>Shark genomes provide insights into elasmobranch evolution and the origin of vertebrates.</title>
        <authorList>
            <person name="Hara Y"/>
            <person name="Yamaguchi K"/>
            <person name="Onimaru K"/>
            <person name="Kadota M"/>
            <person name="Koyanagi M"/>
            <person name="Keeley SD"/>
            <person name="Tatsumi K"/>
            <person name="Tanaka K"/>
            <person name="Motone F"/>
            <person name="Kageyama Y"/>
            <person name="Nozu R"/>
            <person name="Adachi N"/>
            <person name="Nishimura O"/>
            <person name="Nakagawa R"/>
            <person name="Tanegashima C"/>
            <person name="Kiyatake I"/>
            <person name="Matsumoto R"/>
            <person name="Murakumo K"/>
            <person name="Nishida K"/>
            <person name="Terakita A"/>
            <person name="Kuratani S"/>
            <person name="Sato K"/>
            <person name="Hyodo S Kuraku.S."/>
        </authorList>
    </citation>
    <scope>NUCLEOTIDE SEQUENCE [LARGE SCALE GENOMIC DNA]</scope>
</reference>
<evidence type="ECO:0000256" key="1">
    <source>
        <dbReference type="SAM" id="MobiDB-lite"/>
    </source>
</evidence>
<evidence type="ECO:0000313" key="2">
    <source>
        <dbReference type="EMBL" id="GCC26189.1"/>
    </source>
</evidence>
<feature type="compositionally biased region" description="Polar residues" evidence="1">
    <location>
        <begin position="385"/>
        <end position="400"/>
    </location>
</feature>
<feature type="region of interest" description="Disordered" evidence="1">
    <location>
        <begin position="973"/>
        <end position="998"/>
    </location>
</feature>
<protein>
    <submittedName>
        <fullName evidence="2">Uncharacterized protein</fullName>
    </submittedName>
</protein>
<name>A0A401S732_CHIPU</name>
<dbReference type="Pfam" id="PF15376">
    <property type="entry name" value="DUF4603"/>
    <property type="match status" value="1"/>
</dbReference>
<feature type="compositionally biased region" description="Polar residues" evidence="1">
    <location>
        <begin position="13"/>
        <end position="24"/>
    </location>
</feature>
<feature type="region of interest" description="Disordered" evidence="1">
    <location>
        <begin position="385"/>
        <end position="405"/>
    </location>
</feature>
<comment type="caution">
    <text evidence="2">The sequence shown here is derived from an EMBL/GenBank/DDBJ whole genome shotgun (WGS) entry which is preliminary data.</text>
</comment>
<feature type="compositionally biased region" description="Polar residues" evidence="1">
    <location>
        <begin position="63"/>
        <end position="81"/>
    </location>
</feature>
<feature type="compositionally biased region" description="Acidic residues" evidence="1">
    <location>
        <begin position="33"/>
        <end position="43"/>
    </location>
</feature>
<dbReference type="OrthoDB" id="9943525at2759"/>
<dbReference type="EMBL" id="BEZZ01000113">
    <property type="protein sequence ID" value="GCC26189.1"/>
    <property type="molecule type" value="Genomic_DNA"/>
</dbReference>
<dbReference type="PANTHER" id="PTHR17611">
    <property type="entry name" value="DNA SEGMENT, CHR 5, ERATO DOI 579, EXPRESSED"/>
    <property type="match status" value="1"/>
</dbReference>
<gene>
    <name evidence="2" type="ORF">chiPu_0004604</name>
</gene>
<dbReference type="OMA" id="SENNFWE"/>
<evidence type="ECO:0000313" key="3">
    <source>
        <dbReference type="Proteomes" id="UP000287033"/>
    </source>
</evidence>
<dbReference type="PANTHER" id="PTHR17611:SF3">
    <property type="entry name" value="DNA SEGMENT, CHR 5, ERATO DOI 579, EXPRESSED"/>
    <property type="match status" value="1"/>
</dbReference>
<sequence>MMSSILGLEKTESMQSHSVQAPTHSSSISSDSSEAENDFYENPEEVKSSKLSQSQCKRWMAGRNQTPKENQIRASLCSTDKPSLRKSTGKGNGLNKQRNNKRWKRSTKVVRKTADLNTATELKFKDEGQEFKEEPQWYTEPLSDNVISNNLKSKLETAYKSSVPSFDTDLLEKLPASIRDLCIDDNCPTDYLWTGAFVDGHFVDIPALLDKGELNEILDCSKSNLDSLDNLQKSVDLICEGDINQSVMDSCAFDLKQDTGAPNVIGSKDEDLTRFEGEHSVVLDGGSLNIWEDGPTACRLETLTSSSISYANPLSSNWLPSTSESSLIGKTGAESLPKDLSDKDVCWQELSEMSEKESYFSVIKNPDDIVFSGETTNWEINSQGEHVSLEPSHSSQLTTNKSDDGENKSCFPNMFGKDCNSWSSLCKSGNFRNVDTVADPIELSVNMTTDIPTACSEDDLLSLLPGSEYLQLDDSILIELPVMASKEKLEVTKRDIQTDEMKAGKWNPIFGICQEDLSEKKDDLSSRVIEEIWKASPGENKTTFSEDGITKCHSCSTGTELSMKQVAPADCTKCSLQNSENNFWEEQLGKSQILDTVDIDMSKHGSEWKIGSEVTDDSIPKCIKLLMTQSNKECEFSSSKNTLLKTASTRSTSESSNFNVYPKSLIKADLQHSVPIEEQSIINDISIDLPEDLWGNLTDYLNDSTESRECSYLPFELSFPVPQMCTVTSPLDSNNGDMNQQPRTKPKLSSDLIISHNDKLLTSQECMTMSVQSNVYPISGQLLTKEVVLTRLEDIAVPKPEHNICSDQHGLSESSDSAVGAENLEQDLQILQAELESKSCKETSLDKRSLISQDANEDKLNFLQSQFQDLYPDHDHSKMRQQAIDYKGCTSNNRKSEEDDQQPLERGKTNNANELELSKECCPFSNRHSEVLLSKAEGMENCPKEACCLPVSSKYTDSLCSRNPTIVITSVDANPSEEQPMLTKPNETDLEPEDPRTDQKLCRSLKDCET</sequence>
<organism evidence="2 3">
    <name type="scientific">Chiloscyllium punctatum</name>
    <name type="common">Brownbanded bambooshark</name>
    <name type="synonym">Hemiscyllium punctatum</name>
    <dbReference type="NCBI Taxonomy" id="137246"/>
    <lineage>
        <taxon>Eukaryota</taxon>
        <taxon>Metazoa</taxon>
        <taxon>Chordata</taxon>
        <taxon>Craniata</taxon>
        <taxon>Vertebrata</taxon>
        <taxon>Chondrichthyes</taxon>
        <taxon>Elasmobranchii</taxon>
        <taxon>Galeomorphii</taxon>
        <taxon>Galeoidea</taxon>
        <taxon>Orectolobiformes</taxon>
        <taxon>Hemiscylliidae</taxon>
        <taxon>Chiloscyllium</taxon>
    </lineage>
</organism>
<keyword evidence="3" id="KW-1185">Reference proteome</keyword>
<dbReference type="AlphaFoldDB" id="A0A401S732"/>